<feature type="non-terminal residue" evidence="1">
    <location>
        <position position="125"/>
    </location>
</feature>
<evidence type="ECO:0008006" key="3">
    <source>
        <dbReference type="Google" id="ProtNLM"/>
    </source>
</evidence>
<evidence type="ECO:0000313" key="1">
    <source>
        <dbReference type="EMBL" id="TKA62807.1"/>
    </source>
</evidence>
<protein>
    <recommendedName>
        <fullName evidence="3">Cupin type-1 domain-containing protein</fullName>
    </recommendedName>
</protein>
<dbReference type="AlphaFoldDB" id="A0A4U0WJF1"/>
<dbReference type="PANTHER" id="PTHR36448">
    <property type="entry name" value="BLR7373 PROTEIN"/>
    <property type="match status" value="1"/>
</dbReference>
<dbReference type="EMBL" id="NAJQ01001020">
    <property type="protein sequence ID" value="TKA62807.1"/>
    <property type="molecule type" value="Genomic_DNA"/>
</dbReference>
<name>A0A4U0WJF1_9PEZI</name>
<organism evidence="1 2">
    <name type="scientific">Friedmanniomyces simplex</name>
    <dbReference type="NCBI Taxonomy" id="329884"/>
    <lineage>
        <taxon>Eukaryota</taxon>
        <taxon>Fungi</taxon>
        <taxon>Dikarya</taxon>
        <taxon>Ascomycota</taxon>
        <taxon>Pezizomycotina</taxon>
        <taxon>Dothideomycetes</taxon>
        <taxon>Dothideomycetidae</taxon>
        <taxon>Mycosphaerellales</taxon>
        <taxon>Teratosphaeriaceae</taxon>
        <taxon>Friedmanniomyces</taxon>
    </lineage>
</organism>
<evidence type="ECO:0000313" key="2">
    <source>
        <dbReference type="Proteomes" id="UP000309340"/>
    </source>
</evidence>
<comment type="caution">
    <text evidence="1">The sequence shown here is derived from an EMBL/GenBank/DDBJ whole genome shotgun (WGS) entry which is preliminary data.</text>
</comment>
<sequence>MANEQQPEVYWTTPTQHVPNSKLPVLVYRDVLPPDLTVESATQALESNNWVKGGVFHHFPTHHYHSNTHECYAAVKGHTTCVYGVGPLDDQSEGVTFEMKAGDIAVHAAGVAHRNMESSEDYEYV</sequence>
<dbReference type="Gene3D" id="2.60.120.10">
    <property type="entry name" value="Jelly Rolls"/>
    <property type="match status" value="1"/>
</dbReference>
<dbReference type="SUPFAM" id="SSF51182">
    <property type="entry name" value="RmlC-like cupins"/>
    <property type="match status" value="1"/>
</dbReference>
<gene>
    <name evidence="1" type="ORF">B0A55_11250</name>
</gene>
<reference evidence="1 2" key="1">
    <citation type="submission" date="2017-03" db="EMBL/GenBank/DDBJ databases">
        <title>Genomes of endolithic fungi from Antarctica.</title>
        <authorList>
            <person name="Coleine C."/>
            <person name="Masonjones S."/>
            <person name="Stajich J.E."/>
        </authorList>
    </citation>
    <scope>NUCLEOTIDE SEQUENCE [LARGE SCALE GENOMIC DNA]</scope>
    <source>
        <strain evidence="1 2">CCFEE 5184</strain>
    </source>
</reference>
<dbReference type="Proteomes" id="UP000309340">
    <property type="component" value="Unassembled WGS sequence"/>
</dbReference>
<dbReference type="InterPro" id="IPR047121">
    <property type="entry name" value="YjiB-like"/>
</dbReference>
<keyword evidence="2" id="KW-1185">Reference proteome</keyword>
<proteinExistence type="predicted"/>
<dbReference type="InterPro" id="IPR011051">
    <property type="entry name" value="RmlC_Cupin_sf"/>
</dbReference>
<dbReference type="OrthoDB" id="2446447at2759"/>
<accession>A0A4U0WJF1</accession>
<dbReference type="CDD" id="cd02219">
    <property type="entry name" value="cupin_YjlB-like"/>
    <property type="match status" value="1"/>
</dbReference>
<dbReference type="InterPro" id="IPR014710">
    <property type="entry name" value="RmlC-like_jellyroll"/>
</dbReference>
<dbReference type="PANTHER" id="PTHR36448:SF2">
    <property type="entry name" value="CUPIN TYPE-1 DOMAIN-CONTAINING PROTEIN"/>
    <property type="match status" value="1"/>
</dbReference>